<gene>
    <name evidence="2" type="ORF">EVA_08867</name>
</gene>
<dbReference type="PROSITE" id="PS51819">
    <property type="entry name" value="VOC"/>
    <property type="match status" value="1"/>
</dbReference>
<evidence type="ECO:0000259" key="1">
    <source>
        <dbReference type="PROSITE" id="PS51819"/>
    </source>
</evidence>
<dbReference type="InterPro" id="IPR037523">
    <property type="entry name" value="VOC_core"/>
</dbReference>
<organism evidence="2">
    <name type="scientific">gut metagenome</name>
    <dbReference type="NCBI Taxonomy" id="749906"/>
    <lineage>
        <taxon>unclassified sequences</taxon>
        <taxon>metagenomes</taxon>
        <taxon>organismal metagenomes</taxon>
    </lineage>
</organism>
<dbReference type="GO" id="GO:0016829">
    <property type="term" value="F:lyase activity"/>
    <property type="evidence" value="ECO:0007669"/>
    <property type="project" value="UniProtKB-KW"/>
</dbReference>
<proteinExistence type="predicted"/>
<dbReference type="AlphaFoldDB" id="J9GLK5"/>
<sequence>MTGIQHIGIPTNDLEATKEFYQRLGFTIALETVNGDEKVAFLQMKDLVIETYQNGQAAMQSGAINHVAIDVKDIDTVFSLVQSLGVEMADHQVNGLPFWEKGVRFFTIVGPNQERVEFCERL</sequence>
<dbReference type="Pfam" id="PF00903">
    <property type="entry name" value="Glyoxalase"/>
    <property type="match status" value="1"/>
</dbReference>
<accession>J9GLK5</accession>
<comment type="caution">
    <text evidence="2">The sequence shown here is derived from an EMBL/GenBank/DDBJ whole genome shotgun (WGS) entry which is preliminary data.</text>
</comment>
<feature type="domain" description="VOC" evidence="1">
    <location>
        <begin position="3"/>
        <end position="121"/>
    </location>
</feature>
<dbReference type="Gene3D" id="3.10.180.10">
    <property type="entry name" value="2,3-Dihydroxybiphenyl 1,2-Dioxygenase, domain 1"/>
    <property type="match status" value="1"/>
</dbReference>
<dbReference type="SUPFAM" id="SSF54593">
    <property type="entry name" value="Glyoxalase/Bleomycin resistance protein/Dihydroxybiphenyl dioxygenase"/>
    <property type="match status" value="1"/>
</dbReference>
<dbReference type="EMBL" id="AMCI01002323">
    <property type="protein sequence ID" value="EJX03038.1"/>
    <property type="molecule type" value="Genomic_DNA"/>
</dbReference>
<dbReference type="InterPro" id="IPR029068">
    <property type="entry name" value="Glyas_Bleomycin-R_OHBP_Dase"/>
</dbReference>
<evidence type="ECO:0000313" key="2">
    <source>
        <dbReference type="EMBL" id="EJX03038.1"/>
    </source>
</evidence>
<reference evidence="2" key="1">
    <citation type="journal article" date="2012" name="PLoS ONE">
        <title>Gene sets for utilization of primary and secondary nutrition supplies in the distal gut of endangered iberian lynx.</title>
        <authorList>
            <person name="Alcaide M."/>
            <person name="Messina E."/>
            <person name="Richter M."/>
            <person name="Bargiela R."/>
            <person name="Peplies J."/>
            <person name="Huws S.A."/>
            <person name="Newbold C.J."/>
            <person name="Golyshin P.N."/>
            <person name="Simon M.A."/>
            <person name="Lopez G."/>
            <person name="Yakimov M.M."/>
            <person name="Ferrer M."/>
        </authorList>
    </citation>
    <scope>NUCLEOTIDE SEQUENCE</scope>
</reference>
<name>J9GLK5_9ZZZZ</name>
<keyword evidence="2" id="KW-0456">Lyase</keyword>
<dbReference type="InterPro" id="IPR004360">
    <property type="entry name" value="Glyas_Fos-R_dOase_dom"/>
</dbReference>
<protein>
    <submittedName>
        <fullName evidence="2">Lactoylglutathione lyase related lyase</fullName>
    </submittedName>
</protein>
<dbReference type="CDD" id="cd06587">
    <property type="entry name" value="VOC"/>
    <property type="match status" value="1"/>
</dbReference>